<dbReference type="Gene3D" id="6.10.340.10">
    <property type="match status" value="1"/>
</dbReference>
<sequence length="620" mass="69909">MHGGLNLHPELYKNGEYGKILISGGTDMRKIKKWIHSLRGRIIIYNLIMVITVALLGSIVTYKTALDRSKKVIKQSMSQRIEGVSDKFQVAYEEMMNIVLNCTGRKSMNLGSLDFTQQPSQRKQALMNNELMSDYCAISGYGSYISKLMMADKEGHFIQTGSDVGSTDDFEKLMETGWFEQELAKETGDYKVSVVKNPFFGGKGEKMIPIIRPLDNTGLMRKEGWVFLGISAKLFEDELARSDSGNTMIAVTGTGDLIAEVKTEELKEKELSQITEMLLKKTENTGVIEEKTSSGQWFISYAKSPETGILTYEMMPVKEALNERVIIIRLAGVLFFVCLLLGMLLSVLSSKRIRKPIDLLTAQVKKIGGGDFSRNPQLETDDEIGEIGKGINHMSGKIEQLLKKNVEDEREKKNLEIKMLQAQINPHFLYNTLDSIRWIAVIQKNASIVKMVTALSSLLKNMAKGFNEKVTLREELNFLQDYIIIEKMRYMEMFDVEIHVEEESLYNARIVKLTLQPLVENAIFSGIEPMGENGIISIHVKALENTLCISVRDNGVGIPEEKIEKILKGKEKSKNDTMSGIGLPNVDQRIKLVYGEEYGLSIESKVGEYTEIQVRIPIEY</sequence>
<dbReference type="GO" id="GO:0005524">
    <property type="term" value="F:ATP binding"/>
    <property type="evidence" value="ECO:0007669"/>
    <property type="project" value="UniProtKB-KW"/>
</dbReference>
<keyword evidence="12" id="KW-0902">Two-component regulatory system</keyword>
<evidence type="ECO:0000256" key="6">
    <source>
        <dbReference type="ARBA" id="ARBA00022679"/>
    </source>
</evidence>
<dbReference type="InterPro" id="IPR005467">
    <property type="entry name" value="His_kinase_dom"/>
</dbReference>
<dbReference type="InterPro" id="IPR003594">
    <property type="entry name" value="HATPase_dom"/>
</dbReference>
<dbReference type="STRING" id="537007.BLAHAN_04345"/>
<evidence type="ECO:0000256" key="13">
    <source>
        <dbReference type="ARBA" id="ARBA00023136"/>
    </source>
</evidence>
<evidence type="ECO:0000259" key="16">
    <source>
        <dbReference type="PROSITE" id="PS50109"/>
    </source>
</evidence>
<evidence type="ECO:0000256" key="12">
    <source>
        <dbReference type="ARBA" id="ARBA00023012"/>
    </source>
</evidence>
<name>C9L4P8_BLAHA</name>
<accession>C9L4P8</accession>
<evidence type="ECO:0000256" key="9">
    <source>
        <dbReference type="ARBA" id="ARBA00022777"/>
    </source>
</evidence>
<dbReference type="PROSITE" id="PS50885">
    <property type="entry name" value="HAMP"/>
    <property type="match status" value="1"/>
</dbReference>
<dbReference type="Pfam" id="PF00672">
    <property type="entry name" value="HAMP"/>
    <property type="match status" value="1"/>
</dbReference>
<evidence type="ECO:0000256" key="5">
    <source>
        <dbReference type="ARBA" id="ARBA00022553"/>
    </source>
</evidence>
<keyword evidence="9 18" id="KW-0418">Kinase</keyword>
<keyword evidence="13 15" id="KW-0472">Membrane</keyword>
<dbReference type="InterPro" id="IPR003660">
    <property type="entry name" value="HAMP_dom"/>
</dbReference>
<evidence type="ECO:0000256" key="8">
    <source>
        <dbReference type="ARBA" id="ARBA00022741"/>
    </source>
</evidence>
<dbReference type="PANTHER" id="PTHR34220:SF11">
    <property type="entry name" value="SENSOR PROTEIN KINASE HPTS"/>
    <property type="match status" value="1"/>
</dbReference>
<feature type="transmembrane region" description="Helical" evidence="15">
    <location>
        <begin position="326"/>
        <end position="348"/>
    </location>
</feature>
<evidence type="ECO:0000256" key="4">
    <source>
        <dbReference type="ARBA" id="ARBA00022475"/>
    </source>
</evidence>
<dbReference type="InterPro" id="IPR036890">
    <property type="entry name" value="HATPase_C_sf"/>
</dbReference>
<feature type="domain" description="HAMP" evidence="17">
    <location>
        <begin position="351"/>
        <end position="403"/>
    </location>
</feature>
<dbReference type="GO" id="GO:0005886">
    <property type="term" value="C:plasma membrane"/>
    <property type="evidence" value="ECO:0007669"/>
    <property type="project" value="UniProtKB-SubCell"/>
</dbReference>
<feature type="domain" description="Histidine kinase" evidence="16">
    <location>
        <begin position="515"/>
        <end position="620"/>
    </location>
</feature>
<organism evidence="18 19">
    <name type="scientific">Blautia hansenii DSM 20583</name>
    <dbReference type="NCBI Taxonomy" id="537007"/>
    <lineage>
        <taxon>Bacteria</taxon>
        <taxon>Bacillati</taxon>
        <taxon>Bacillota</taxon>
        <taxon>Clostridia</taxon>
        <taxon>Lachnospirales</taxon>
        <taxon>Lachnospiraceae</taxon>
        <taxon>Blautia</taxon>
    </lineage>
</organism>
<keyword evidence="19" id="KW-1185">Reference proteome</keyword>
<evidence type="ECO:0000313" key="18">
    <source>
        <dbReference type="EMBL" id="EEX23060.1"/>
    </source>
</evidence>
<dbReference type="HOGENOM" id="CLU_020473_6_0_9"/>
<keyword evidence="7 15" id="KW-0812">Transmembrane</keyword>
<evidence type="ECO:0000256" key="10">
    <source>
        <dbReference type="ARBA" id="ARBA00022840"/>
    </source>
</evidence>
<evidence type="ECO:0000256" key="14">
    <source>
        <dbReference type="SAM" id="Coils"/>
    </source>
</evidence>
<keyword evidence="14" id="KW-0175">Coiled coil</keyword>
<dbReference type="AlphaFoldDB" id="C9L4P8"/>
<comment type="caution">
    <text evidence="18">The sequence shown here is derived from an EMBL/GenBank/DDBJ whole genome shotgun (WGS) entry which is preliminary data.</text>
</comment>
<proteinExistence type="predicted"/>
<dbReference type="PRINTS" id="PR00344">
    <property type="entry name" value="BCTRLSENSOR"/>
</dbReference>
<reference evidence="18" key="1">
    <citation type="submission" date="2009-09" db="EMBL/GenBank/DDBJ databases">
        <authorList>
            <person name="Weinstock G."/>
            <person name="Sodergren E."/>
            <person name="Clifton S."/>
            <person name="Fulton L."/>
            <person name="Fulton B."/>
            <person name="Courtney L."/>
            <person name="Fronick C."/>
            <person name="Harrison M."/>
            <person name="Strong C."/>
            <person name="Farmer C."/>
            <person name="Delahaunty K."/>
            <person name="Markovic C."/>
            <person name="Hall O."/>
            <person name="Minx P."/>
            <person name="Tomlinson C."/>
            <person name="Mitreva M."/>
            <person name="Nelson J."/>
            <person name="Hou S."/>
            <person name="Wollam A."/>
            <person name="Pepin K.H."/>
            <person name="Johnson M."/>
            <person name="Bhonagiri V."/>
            <person name="Nash W.E."/>
            <person name="Warren W."/>
            <person name="Chinwalla A."/>
            <person name="Mardis E.R."/>
            <person name="Wilson R.K."/>
        </authorList>
    </citation>
    <scope>NUCLEOTIDE SEQUENCE [LARGE SCALE GENOMIC DNA]</scope>
    <source>
        <strain evidence="18">DSM 20583</strain>
    </source>
</reference>
<keyword evidence="4" id="KW-1003">Cell membrane</keyword>
<dbReference type="SUPFAM" id="SSF55874">
    <property type="entry name" value="ATPase domain of HSP90 chaperone/DNA topoisomerase II/histidine kinase"/>
    <property type="match status" value="1"/>
</dbReference>
<dbReference type="Proteomes" id="UP000003755">
    <property type="component" value="Unassembled WGS sequence"/>
</dbReference>
<keyword evidence="10" id="KW-0067">ATP-binding</keyword>
<dbReference type="eggNOG" id="COG2972">
    <property type="taxonomic scope" value="Bacteria"/>
</dbReference>
<keyword evidence="8" id="KW-0547">Nucleotide-binding</keyword>
<dbReference type="PANTHER" id="PTHR34220">
    <property type="entry name" value="SENSOR HISTIDINE KINASE YPDA"/>
    <property type="match status" value="1"/>
</dbReference>
<dbReference type="InterPro" id="IPR010559">
    <property type="entry name" value="Sig_transdc_His_kin_internal"/>
</dbReference>
<dbReference type="InterPro" id="IPR004358">
    <property type="entry name" value="Sig_transdc_His_kin-like_C"/>
</dbReference>
<evidence type="ECO:0000259" key="17">
    <source>
        <dbReference type="PROSITE" id="PS50885"/>
    </source>
</evidence>
<dbReference type="SMART" id="SM00387">
    <property type="entry name" value="HATPase_c"/>
    <property type="match status" value="1"/>
</dbReference>
<keyword evidence="5" id="KW-0597">Phosphoprotein</keyword>
<keyword evidence="6" id="KW-0808">Transferase</keyword>
<dbReference type="SUPFAM" id="SSF158472">
    <property type="entry name" value="HAMP domain-like"/>
    <property type="match status" value="1"/>
</dbReference>
<comment type="catalytic activity">
    <reaction evidence="1">
        <text>ATP + protein L-histidine = ADP + protein N-phospho-L-histidine.</text>
        <dbReference type="EC" id="2.7.13.3"/>
    </reaction>
</comment>
<evidence type="ECO:0000313" key="19">
    <source>
        <dbReference type="Proteomes" id="UP000003755"/>
    </source>
</evidence>
<dbReference type="CDD" id="cd06225">
    <property type="entry name" value="HAMP"/>
    <property type="match status" value="1"/>
</dbReference>
<evidence type="ECO:0000256" key="2">
    <source>
        <dbReference type="ARBA" id="ARBA00004651"/>
    </source>
</evidence>
<feature type="coiled-coil region" evidence="14">
    <location>
        <begin position="391"/>
        <end position="425"/>
    </location>
</feature>
<keyword evidence="11 15" id="KW-1133">Transmembrane helix</keyword>
<evidence type="ECO:0000256" key="7">
    <source>
        <dbReference type="ARBA" id="ARBA00022692"/>
    </source>
</evidence>
<dbReference type="EMBL" id="ABYU02000009">
    <property type="protein sequence ID" value="EEX23060.1"/>
    <property type="molecule type" value="Genomic_DNA"/>
</dbReference>
<evidence type="ECO:0000256" key="11">
    <source>
        <dbReference type="ARBA" id="ARBA00022989"/>
    </source>
</evidence>
<evidence type="ECO:0000256" key="15">
    <source>
        <dbReference type="SAM" id="Phobius"/>
    </source>
</evidence>
<evidence type="ECO:0000256" key="3">
    <source>
        <dbReference type="ARBA" id="ARBA00012438"/>
    </source>
</evidence>
<dbReference type="SMART" id="SM00304">
    <property type="entry name" value="HAMP"/>
    <property type="match status" value="1"/>
</dbReference>
<gene>
    <name evidence="18" type="ORF">BLAHAN_04345</name>
</gene>
<evidence type="ECO:0000256" key="1">
    <source>
        <dbReference type="ARBA" id="ARBA00000085"/>
    </source>
</evidence>
<dbReference type="GO" id="GO:0000155">
    <property type="term" value="F:phosphorelay sensor kinase activity"/>
    <property type="evidence" value="ECO:0007669"/>
    <property type="project" value="InterPro"/>
</dbReference>
<dbReference type="PROSITE" id="PS50109">
    <property type="entry name" value="HIS_KIN"/>
    <property type="match status" value="1"/>
</dbReference>
<dbReference type="InterPro" id="IPR050640">
    <property type="entry name" value="Bact_2-comp_sensor_kinase"/>
</dbReference>
<dbReference type="Gene3D" id="3.30.565.10">
    <property type="entry name" value="Histidine kinase-like ATPase, C-terminal domain"/>
    <property type="match status" value="1"/>
</dbReference>
<protein>
    <recommendedName>
        <fullName evidence="3">histidine kinase</fullName>
        <ecNumber evidence="3">2.7.13.3</ecNumber>
    </recommendedName>
</protein>
<comment type="subcellular location">
    <subcellularLocation>
        <location evidence="2">Cell membrane</location>
        <topology evidence="2">Multi-pass membrane protein</topology>
    </subcellularLocation>
</comment>
<dbReference type="EC" id="2.7.13.3" evidence="3"/>
<dbReference type="Pfam" id="PF02518">
    <property type="entry name" value="HATPase_c"/>
    <property type="match status" value="1"/>
</dbReference>
<dbReference type="KEGG" id="bhan:CGC63_02985"/>
<feature type="transmembrane region" description="Helical" evidence="15">
    <location>
        <begin position="42"/>
        <end position="62"/>
    </location>
</feature>
<dbReference type="Pfam" id="PF06580">
    <property type="entry name" value="His_kinase"/>
    <property type="match status" value="1"/>
</dbReference>